<reference evidence="3" key="2">
    <citation type="submission" date="2025-08" db="UniProtKB">
        <authorList>
            <consortium name="Ensembl"/>
        </authorList>
    </citation>
    <scope>IDENTIFICATION</scope>
</reference>
<sequence length="388" mass="41888">MAKQKRKESEVAEKKSKKLKKVSAVEMPAACEALPGTGTAPAEGSASPSPEEQRVLERKLKKERKKEARRRLREAGVAAAPSPAVKRSGAALALEYLCSWAQKREDWRFQKTRQTWLLLHMYDRDQVPDEHFPALLAYLEGLRGRARELTVQKAEALMRELDEAGAGALPPGGTQRARQGRECGLCGLPGVMSGGAPRVELLTMRLTSALQPAFPGAGRDLALPSPWSPVERPCSGSGRAASDSWMDVGPPGLVLCPWVWSASSDCGHAAGAGGEVTEDTKLWCSEPWEPSPQDGPRGMEVTGGAPTCSPQRFMPTRASAQKRGSQLYHARTPLGSPWFPVTSGASAHPPPNLSAVPRARHVLSAPNPTPRCFRPTGRGHRTALVVQW</sequence>
<name>A0A4W2EH03_BOBOX</name>
<reference evidence="3 4" key="1">
    <citation type="submission" date="2018-11" db="EMBL/GenBank/DDBJ databases">
        <title>Haplotype-resolved cattle genomes.</title>
        <authorList>
            <person name="Low W.Y."/>
            <person name="Tearle R."/>
            <person name="Bickhart D.M."/>
            <person name="Rosen B.D."/>
            <person name="Koren S."/>
            <person name="Rhie A."/>
            <person name="Hiendleder S."/>
            <person name="Phillippy A.M."/>
            <person name="Smith T.P.L."/>
            <person name="Williams J.L."/>
        </authorList>
    </citation>
    <scope>NUCLEOTIDE SEQUENCE [LARGE SCALE GENOMIC DNA]</scope>
</reference>
<proteinExistence type="predicted"/>
<feature type="compositionally biased region" description="Basic and acidic residues" evidence="1">
    <location>
        <begin position="51"/>
        <end position="60"/>
    </location>
</feature>
<dbReference type="AlphaFoldDB" id="A0A4W2EH03"/>
<feature type="region of interest" description="Disordered" evidence="1">
    <location>
        <begin position="1"/>
        <end position="66"/>
    </location>
</feature>
<feature type="domain" description="WKF" evidence="2">
    <location>
        <begin position="95"/>
        <end position="156"/>
    </location>
</feature>
<protein>
    <recommendedName>
        <fullName evidence="2">WKF domain-containing protein</fullName>
    </recommendedName>
</protein>
<evidence type="ECO:0000313" key="3">
    <source>
        <dbReference type="Ensembl" id="ENSBIXP00000031634.1"/>
    </source>
</evidence>
<dbReference type="InterPro" id="IPR019327">
    <property type="entry name" value="WKF"/>
</dbReference>
<dbReference type="Proteomes" id="UP000314981">
    <property type="component" value="Chromosome 25"/>
</dbReference>
<keyword evidence="4" id="KW-1185">Reference proteome</keyword>
<dbReference type="Pfam" id="PF10180">
    <property type="entry name" value="WKF"/>
    <property type="match status" value="1"/>
</dbReference>
<evidence type="ECO:0000259" key="2">
    <source>
        <dbReference type="Pfam" id="PF10180"/>
    </source>
</evidence>
<accession>A0A4W2EH03</accession>
<reference evidence="3" key="3">
    <citation type="submission" date="2025-09" db="UniProtKB">
        <authorList>
            <consortium name="Ensembl"/>
        </authorList>
    </citation>
    <scope>IDENTIFICATION</scope>
</reference>
<dbReference type="PANTHER" id="PTHR22306:SF2">
    <property type="entry name" value="CHROMOSOME 7 OPEN READING FRAME 50"/>
    <property type="match status" value="1"/>
</dbReference>
<dbReference type="PANTHER" id="PTHR22306">
    <property type="entry name" value="CHROMOSOME 7 OPEN READING FRAME 50"/>
    <property type="match status" value="1"/>
</dbReference>
<dbReference type="STRING" id="30522.A0A4W2EH03"/>
<evidence type="ECO:0000313" key="4">
    <source>
        <dbReference type="Proteomes" id="UP000314981"/>
    </source>
</evidence>
<organism evidence="3 4">
    <name type="scientific">Bos indicus x Bos taurus</name>
    <name type="common">Hybrid cattle</name>
    <dbReference type="NCBI Taxonomy" id="30522"/>
    <lineage>
        <taxon>Eukaryota</taxon>
        <taxon>Metazoa</taxon>
        <taxon>Chordata</taxon>
        <taxon>Craniata</taxon>
        <taxon>Vertebrata</taxon>
        <taxon>Euteleostomi</taxon>
        <taxon>Mammalia</taxon>
        <taxon>Eutheria</taxon>
        <taxon>Laurasiatheria</taxon>
        <taxon>Artiodactyla</taxon>
        <taxon>Ruminantia</taxon>
        <taxon>Pecora</taxon>
        <taxon>Bovidae</taxon>
        <taxon>Bovinae</taxon>
        <taxon>Bos</taxon>
    </lineage>
</organism>
<dbReference type="Ensembl" id="ENSBIXT00000000405.1">
    <property type="protein sequence ID" value="ENSBIXP00000031634.1"/>
    <property type="gene ID" value="ENSBIXG00000013987.1"/>
</dbReference>
<evidence type="ECO:0000256" key="1">
    <source>
        <dbReference type="SAM" id="MobiDB-lite"/>
    </source>
</evidence>